<keyword evidence="1" id="KW-0813">Transport</keyword>
<evidence type="ECO:0000256" key="1">
    <source>
        <dbReference type="ARBA" id="ARBA00022448"/>
    </source>
</evidence>
<dbReference type="AlphaFoldDB" id="A0A3E2H4Z0"/>
<dbReference type="Gene3D" id="1.10.3520.10">
    <property type="entry name" value="Glycolipid transfer protein"/>
    <property type="match status" value="1"/>
</dbReference>
<evidence type="ECO:0000259" key="2">
    <source>
        <dbReference type="Pfam" id="PF08718"/>
    </source>
</evidence>
<dbReference type="GO" id="GO:1902388">
    <property type="term" value="F:ceramide 1-phosphate transfer activity"/>
    <property type="evidence" value="ECO:0007669"/>
    <property type="project" value="TreeGrafter"/>
</dbReference>
<dbReference type="STRING" id="5539.A0A3E2H4Z0"/>
<dbReference type="OMA" id="EMHGAEW"/>
<comment type="caution">
    <text evidence="3">The sequence shown here is derived from an EMBL/GenBank/DDBJ whole genome shotgun (WGS) entry which is preliminary data.</text>
</comment>
<gene>
    <name evidence="3" type="ORF">B7463_g7886</name>
</gene>
<organism evidence="3 4">
    <name type="scientific">Scytalidium lignicola</name>
    <name type="common">Hyphomycete</name>
    <dbReference type="NCBI Taxonomy" id="5539"/>
    <lineage>
        <taxon>Eukaryota</taxon>
        <taxon>Fungi</taxon>
        <taxon>Dikarya</taxon>
        <taxon>Ascomycota</taxon>
        <taxon>Pezizomycotina</taxon>
        <taxon>Leotiomycetes</taxon>
        <taxon>Leotiomycetes incertae sedis</taxon>
        <taxon>Scytalidium</taxon>
    </lineage>
</organism>
<dbReference type="PANTHER" id="PTHR10219">
    <property type="entry name" value="GLYCOLIPID TRANSFER PROTEIN-RELATED"/>
    <property type="match status" value="1"/>
</dbReference>
<feature type="non-terminal residue" evidence="3">
    <location>
        <position position="1"/>
    </location>
</feature>
<name>A0A3E2H4Z0_SCYLI</name>
<accession>A0A3E2H4Z0</accession>
<feature type="domain" description="Glycolipid transfer protein" evidence="2">
    <location>
        <begin position="34"/>
        <end position="189"/>
    </location>
</feature>
<dbReference type="GO" id="GO:0016020">
    <property type="term" value="C:membrane"/>
    <property type="evidence" value="ECO:0007669"/>
    <property type="project" value="TreeGrafter"/>
</dbReference>
<evidence type="ECO:0000313" key="3">
    <source>
        <dbReference type="EMBL" id="RFU28456.1"/>
    </source>
</evidence>
<proteinExistence type="predicted"/>
<dbReference type="FunFam" id="1.10.3520.10:FF:000001">
    <property type="entry name" value="Pleckstrin domain-containing family A member 8"/>
    <property type="match status" value="1"/>
</dbReference>
<dbReference type="InterPro" id="IPR014830">
    <property type="entry name" value="Glycolipid_transfer_prot_dom"/>
</dbReference>
<dbReference type="PANTHER" id="PTHR10219:SF25">
    <property type="entry name" value="PLECKSTRIN HOMOLOGY DOMAIN-CONTAINING FAMILY A MEMBER 8"/>
    <property type="match status" value="1"/>
</dbReference>
<dbReference type="OrthoDB" id="205255at2759"/>
<protein>
    <recommendedName>
        <fullName evidence="2">Glycolipid transfer protein domain-containing protein</fullName>
    </recommendedName>
</protein>
<dbReference type="GO" id="GO:1902387">
    <property type="term" value="F:ceramide 1-phosphate binding"/>
    <property type="evidence" value="ECO:0007669"/>
    <property type="project" value="TreeGrafter"/>
</dbReference>
<dbReference type="Proteomes" id="UP000258309">
    <property type="component" value="Unassembled WGS sequence"/>
</dbReference>
<sequence>MAAQSPYPPGGTYLDTMKRSFADVPIDKENDNAISTTEFLEAAESLTGLFDVLGSVAFTPVKSDMLGNVKVAISYASKELLKLIVLQKIRDRQLAAPAESENLQALVLNELKTKKHTATEGLLWLVRGLDFTAQALAKNTASDTEELSTSFKDAYGNTLKPHHSFMVKPIFSAAMSATPYRKDFYAKLGDDLDKVVSQLKVWLAALQNVIAILKAFLERKEAQW</sequence>
<reference evidence="3 4" key="1">
    <citation type="submission" date="2018-05" db="EMBL/GenBank/DDBJ databases">
        <title>Draft genome sequence of Scytalidium lignicola DSM 105466, a ubiquitous saprotrophic fungus.</title>
        <authorList>
            <person name="Buettner E."/>
            <person name="Gebauer A.M."/>
            <person name="Hofrichter M."/>
            <person name="Liers C."/>
            <person name="Kellner H."/>
        </authorList>
    </citation>
    <scope>NUCLEOTIDE SEQUENCE [LARGE SCALE GENOMIC DNA]</scope>
    <source>
        <strain evidence="3 4">DSM 105466</strain>
    </source>
</reference>
<dbReference type="Pfam" id="PF08718">
    <property type="entry name" value="GLTP"/>
    <property type="match status" value="1"/>
</dbReference>
<feature type="non-terminal residue" evidence="3">
    <location>
        <position position="224"/>
    </location>
</feature>
<keyword evidence="4" id="KW-1185">Reference proteome</keyword>
<dbReference type="SUPFAM" id="SSF110004">
    <property type="entry name" value="Glycolipid transfer protein, GLTP"/>
    <property type="match status" value="1"/>
</dbReference>
<dbReference type="EMBL" id="NCSJ02000163">
    <property type="protein sequence ID" value="RFU28456.1"/>
    <property type="molecule type" value="Genomic_DNA"/>
</dbReference>
<dbReference type="GO" id="GO:0005829">
    <property type="term" value="C:cytosol"/>
    <property type="evidence" value="ECO:0007669"/>
    <property type="project" value="TreeGrafter"/>
</dbReference>
<evidence type="ECO:0000313" key="4">
    <source>
        <dbReference type="Proteomes" id="UP000258309"/>
    </source>
</evidence>
<dbReference type="InterPro" id="IPR036497">
    <property type="entry name" value="GLTP_sf"/>
</dbReference>